<dbReference type="InterPro" id="IPR005950">
    <property type="entry name" value="ModA"/>
</dbReference>
<proteinExistence type="inferred from homology"/>
<dbReference type="EMBL" id="AE001437">
    <property type="protein sequence ID" value="AAK78262.1"/>
    <property type="molecule type" value="Genomic_DNA"/>
</dbReference>
<keyword evidence="2 4" id="KW-0479">Metal-binding</keyword>
<dbReference type="GO" id="GO:0046872">
    <property type="term" value="F:metal ion binding"/>
    <property type="evidence" value="ECO:0007669"/>
    <property type="project" value="UniProtKB-KW"/>
</dbReference>
<evidence type="ECO:0000256" key="1">
    <source>
        <dbReference type="ARBA" id="ARBA00009175"/>
    </source>
</evidence>
<dbReference type="KEGG" id="cac:CA_C0281"/>
<feature type="signal peptide" evidence="5">
    <location>
        <begin position="1"/>
        <end position="25"/>
    </location>
</feature>
<reference evidence="6 7" key="1">
    <citation type="journal article" date="2001" name="J. Bacteriol.">
        <title>Genome sequence and comparative analysis of the solvent-producing bacterium Clostridium acetobutylicum.</title>
        <authorList>
            <person name="Nolling J."/>
            <person name="Breton G."/>
            <person name="Omelchenko M.V."/>
            <person name="Makarova K.S."/>
            <person name="Zeng Q."/>
            <person name="Gibson R."/>
            <person name="Lee H.M."/>
            <person name="Dubois J."/>
            <person name="Qiu D."/>
            <person name="Hitti J."/>
            <person name="Wolf Y.I."/>
            <person name="Tatusov R.L."/>
            <person name="Sabathe F."/>
            <person name="Doucette-Stamm L."/>
            <person name="Soucaille P."/>
            <person name="Daly M.J."/>
            <person name="Bennett G.N."/>
            <person name="Koonin E.V."/>
            <person name="Smith D.R."/>
        </authorList>
    </citation>
    <scope>NUCLEOTIDE SEQUENCE [LARGE SCALE GENOMIC DNA]</scope>
    <source>
        <strain evidence="7">ATCC 824 / DSM 792 / JCM 1419 / LMG 5710 / VKM B-1787</strain>
    </source>
</reference>
<dbReference type="PATRIC" id="fig|272562.8.peg.468"/>
<dbReference type="HOGENOM" id="CLU_065520_0_0_9"/>
<evidence type="ECO:0000256" key="5">
    <source>
        <dbReference type="SAM" id="SignalP"/>
    </source>
</evidence>
<dbReference type="PANTHER" id="PTHR30632">
    <property type="entry name" value="MOLYBDATE-BINDING PERIPLASMIC PROTEIN"/>
    <property type="match status" value="1"/>
</dbReference>
<dbReference type="CDD" id="cd13538">
    <property type="entry name" value="PBP2_ModA_like_1"/>
    <property type="match status" value="1"/>
</dbReference>
<feature type="binding site" evidence="4">
    <location>
        <position position="214"/>
    </location>
    <ligand>
        <name>molybdate</name>
        <dbReference type="ChEBI" id="CHEBI:36264"/>
    </ligand>
</feature>
<dbReference type="PIR" id="C96934">
    <property type="entry name" value="C96934"/>
</dbReference>
<dbReference type="RefSeq" id="WP_010963604.1">
    <property type="nucleotide sequence ID" value="NC_003030.1"/>
</dbReference>
<dbReference type="Pfam" id="PF13531">
    <property type="entry name" value="SBP_bac_11"/>
    <property type="match status" value="1"/>
</dbReference>
<dbReference type="GO" id="GO:0030973">
    <property type="term" value="F:molybdate ion binding"/>
    <property type="evidence" value="ECO:0007669"/>
    <property type="project" value="TreeGrafter"/>
</dbReference>
<dbReference type="NCBIfam" id="TIGR01256">
    <property type="entry name" value="modA"/>
    <property type="match status" value="1"/>
</dbReference>
<gene>
    <name evidence="6" type="ordered locus">CA_C0281</name>
</gene>
<dbReference type="GO" id="GO:0015689">
    <property type="term" value="P:molybdate ion transport"/>
    <property type="evidence" value="ECO:0007669"/>
    <property type="project" value="InterPro"/>
</dbReference>
<accession>Q97MB7</accession>
<keyword evidence="4" id="KW-0500">Molybdenum</keyword>
<feature type="binding site" evidence="4">
    <location>
        <position position="82"/>
    </location>
    <ligand>
        <name>molybdate</name>
        <dbReference type="ChEBI" id="CHEBI:36264"/>
    </ligand>
</feature>
<evidence type="ECO:0000256" key="4">
    <source>
        <dbReference type="PIRSR" id="PIRSR004846-1"/>
    </source>
</evidence>
<dbReference type="Proteomes" id="UP000000814">
    <property type="component" value="Chromosome"/>
</dbReference>
<protein>
    <submittedName>
        <fullName evidence="6">Molybdate-binding periplasmic protein</fullName>
    </submittedName>
</protein>
<evidence type="ECO:0000256" key="3">
    <source>
        <dbReference type="ARBA" id="ARBA00022729"/>
    </source>
</evidence>
<dbReference type="AlphaFoldDB" id="Q97MB7"/>
<dbReference type="InterPro" id="IPR050682">
    <property type="entry name" value="ModA/WtpA"/>
</dbReference>
<dbReference type="GeneID" id="44996782"/>
<feature type="binding site" evidence="4">
    <location>
        <position position="196"/>
    </location>
    <ligand>
        <name>molybdate</name>
        <dbReference type="ChEBI" id="CHEBI:36264"/>
    </ligand>
</feature>
<dbReference type="OrthoDB" id="9785015at2"/>
<keyword evidence="3 5" id="KW-0732">Signal</keyword>
<organism evidence="6 7">
    <name type="scientific">Clostridium acetobutylicum (strain ATCC 824 / DSM 792 / JCM 1419 / IAM 19013 / LMG 5710 / NBRC 13948 / NRRL B-527 / VKM B-1787 / 2291 / W)</name>
    <dbReference type="NCBI Taxonomy" id="272562"/>
    <lineage>
        <taxon>Bacteria</taxon>
        <taxon>Bacillati</taxon>
        <taxon>Bacillota</taxon>
        <taxon>Clostridia</taxon>
        <taxon>Eubacteriales</taxon>
        <taxon>Clostridiaceae</taxon>
        <taxon>Clostridium</taxon>
    </lineage>
</organism>
<sequence length="279" mass="30389">MNMKKIITFLSISAFLVSCLSGCTAINSHSSTIKKTSVASTKKSNKRITVLAAASLTESFNEIAKDFKKDTGIDVSFDYAGSQQLETLINQGATADVFASASTKNMDDVRKSKLVSSPSIFVKNKIVVCQNKDSKKKISKLSDLGINNLSLVIADKSVPVGQYFYKSLDNSIANNSISSEDKNKILKNVKSNELNVKDVVSKVLLGESDAGVVYKTDITEQNISKLNTINLKEFESVTANYPIAVVNSSKDKNSAKSFIDYVMSNKGKKILKKYGFSMP</sequence>
<dbReference type="PROSITE" id="PS51257">
    <property type="entry name" value="PROKAR_LIPOPROTEIN"/>
    <property type="match status" value="1"/>
</dbReference>
<name>Q97MB7_CLOAB</name>
<dbReference type="eggNOG" id="COG0725">
    <property type="taxonomic scope" value="Bacteria"/>
</dbReference>
<evidence type="ECO:0000313" key="6">
    <source>
        <dbReference type="EMBL" id="AAK78262.1"/>
    </source>
</evidence>
<dbReference type="STRING" id="272562.CA_C0281"/>
<dbReference type="SUPFAM" id="SSF53850">
    <property type="entry name" value="Periplasmic binding protein-like II"/>
    <property type="match status" value="1"/>
</dbReference>
<feature type="chain" id="PRO_5004322904" evidence="5">
    <location>
        <begin position="26"/>
        <end position="279"/>
    </location>
</feature>
<dbReference type="PANTHER" id="PTHR30632:SF0">
    <property type="entry name" value="SULFATE-BINDING PROTEIN"/>
    <property type="match status" value="1"/>
</dbReference>
<dbReference type="Gene3D" id="3.40.190.10">
    <property type="entry name" value="Periplasmic binding protein-like II"/>
    <property type="match status" value="2"/>
</dbReference>
<dbReference type="PIRSF" id="PIRSF004846">
    <property type="entry name" value="ModA"/>
    <property type="match status" value="1"/>
</dbReference>
<evidence type="ECO:0000256" key="2">
    <source>
        <dbReference type="ARBA" id="ARBA00022723"/>
    </source>
</evidence>
<evidence type="ECO:0000313" key="7">
    <source>
        <dbReference type="Proteomes" id="UP000000814"/>
    </source>
</evidence>
<keyword evidence="7" id="KW-1185">Reference proteome</keyword>
<feature type="binding site" evidence="4">
    <location>
        <position position="55"/>
    </location>
    <ligand>
        <name>molybdate</name>
        <dbReference type="ChEBI" id="CHEBI:36264"/>
    </ligand>
</feature>
<comment type="similarity">
    <text evidence="1">Belongs to the bacterial solute-binding protein ModA family.</text>
</comment>